<dbReference type="EMBL" id="JARVCO010000012">
    <property type="protein sequence ID" value="MDZ8120181.1"/>
    <property type="molecule type" value="Genomic_DNA"/>
</dbReference>
<evidence type="ECO:0008006" key="4">
    <source>
        <dbReference type="Google" id="ProtNLM"/>
    </source>
</evidence>
<organism evidence="2 3">
    <name type="scientific">Pontiella agarivorans</name>
    <dbReference type="NCBI Taxonomy" id="3038953"/>
    <lineage>
        <taxon>Bacteria</taxon>
        <taxon>Pseudomonadati</taxon>
        <taxon>Kiritimatiellota</taxon>
        <taxon>Kiritimatiellia</taxon>
        <taxon>Kiritimatiellales</taxon>
        <taxon>Pontiellaceae</taxon>
        <taxon>Pontiella</taxon>
    </lineage>
</organism>
<sequence>MMRLVTGLVLSTVLVAGAETSSKTAVSMAPFQEQLLELAFSGVSEMPLRPHIKNRSRAQLKTARTCLELNSPDRAERFVNDIQNWQRWMGYADIAAYYAELGMQEKAEDFLAKVYPALEMSEDIRSGKVAASTENPLIDTLVDQRYQAVLTRVEEVRRMSRKTVGTVAPEGRYGEVNAAILNAEAMVENAADTAEAIQRLKPLTTHKNFEIAYFGFHALVHAVDQHYDAVNLNRILNEEIKPALTRVPVFMKIDLYQEFAAIAVKHNDIESVLPILTELESMVESLKSGPRYYVTEAARVLQLMIKAGQDEKASEEVDLLLAYYREHRELIVNMERAARVCAVAEVYGALGKTDVALELYEEAIAEGTFNPNSRPQADDLNRICCSLALNHIEPGNLLWERLNEMRNDLGTPW</sequence>
<proteinExistence type="predicted"/>
<feature type="chain" id="PRO_5046747439" description="Tetratricopeptide repeat protein" evidence="1">
    <location>
        <begin position="19"/>
        <end position="413"/>
    </location>
</feature>
<evidence type="ECO:0000256" key="1">
    <source>
        <dbReference type="SAM" id="SignalP"/>
    </source>
</evidence>
<keyword evidence="3" id="KW-1185">Reference proteome</keyword>
<name>A0ABU5N1E2_9BACT</name>
<dbReference type="RefSeq" id="WP_322609956.1">
    <property type="nucleotide sequence ID" value="NZ_JARVCO010000012.1"/>
</dbReference>
<gene>
    <name evidence="2" type="ORF">P9H32_16235</name>
</gene>
<keyword evidence="1" id="KW-0732">Signal</keyword>
<reference evidence="2 3" key="1">
    <citation type="journal article" date="2024" name="Appl. Environ. Microbiol.">
        <title>Pontiella agarivorans sp. nov., a novel marine anaerobic bacterium capable of degrading macroalgal polysaccharides and fixing nitrogen.</title>
        <authorList>
            <person name="Liu N."/>
            <person name="Kivenson V."/>
            <person name="Peng X."/>
            <person name="Cui Z."/>
            <person name="Lankiewicz T.S."/>
            <person name="Gosselin K.M."/>
            <person name="English C.J."/>
            <person name="Blair E.M."/>
            <person name="O'Malley M.A."/>
            <person name="Valentine D.L."/>
        </authorList>
    </citation>
    <scope>NUCLEOTIDE SEQUENCE [LARGE SCALE GENOMIC DNA]</scope>
    <source>
        <strain evidence="2 3">NLcol2</strain>
    </source>
</reference>
<feature type="signal peptide" evidence="1">
    <location>
        <begin position="1"/>
        <end position="18"/>
    </location>
</feature>
<evidence type="ECO:0000313" key="2">
    <source>
        <dbReference type="EMBL" id="MDZ8120181.1"/>
    </source>
</evidence>
<evidence type="ECO:0000313" key="3">
    <source>
        <dbReference type="Proteomes" id="UP001290861"/>
    </source>
</evidence>
<dbReference type="Proteomes" id="UP001290861">
    <property type="component" value="Unassembled WGS sequence"/>
</dbReference>
<comment type="caution">
    <text evidence="2">The sequence shown here is derived from an EMBL/GenBank/DDBJ whole genome shotgun (WGS) entry which is preliminary data.</text>
</comment>
<protein>
    <recommendedName>
        <fullName evidence="4">Tetratricopeptide repeat protein</fullName>
    </recommendedName>
</protein>
<accession>A0ABU5N1E2</accession>